<feature type="region of interest" description="Disordered" evidence="1">
    <location>
        <begin position="1"/>
        <end position="40"/>
    </location>
</feature>
<name>A0A1Y2D0S9_9FUNG</name>
<feature type="compositionally biased region" description="Polar residues" evidence="1">
    <location>
        <begin position="236"/>
        <end position="247"/>
    </location>
</feature>
<feature type="compositionally biased region" description="Basic residues" evidence="1">
    <location>
        <begin position="1"/>
        <end position="10"/>
    </location>
</feature>
<sequence>MRRTKSHKRTPSASSLHQSSISGTLPVSHSRSSSTSHQSIDISIASSCTTSKSKEILHNLTENFKRVLNIKKSNGHSRSSSSSSVVNNGISGNASGMAASTLVPSGKMKAAFGRLFKSKDGQTAAQRQQAELDKIYAAASTHKSSIDRRVDTLYESQSTLQSISLESIPDAELENEEEYDGIPANLSLEIRTSFEKPPLPSSTSSSPAKRDSAATARNSAAESTLMTPSKRISARKLQQQRLSSPSKTKVGVDLPHPLYYDASDFHLSSTRPSTIARVLGDSRVVSIETSISSRSIPRTRSYTHIEKGSTSDASSPPKSTFKPNPKMRYMSGSTPYSWWWLSGLSGDSILPDSFGFIEPTFHERTQFNTEGKRPGFKRLVLAPIKKLIGVETGYDENEIGANALNPVGVVDMSPTSPKGANVTVPRRKSQVLVLKSRIQWMMCSERIALSLSRKSSMKRPSLPVSPARAFSESVSYDGTDPEPVNASIQMETYSDSHRHPSKKVFWNAKTLDLGESKGSWQDSDLPDNLAREQQLIDIPGMSRIRQSIRSSVTILSREESSALSLNRAQDKSLDRHSRSSVELEELDAAIAKCAAQSGSDNPFVKALMEQRARVADEMDPYIS</sequence>
<dbReference type="AlphaFoldDB" id="A0A1Y2D0S9"/>
<evidence type="ECO:0000313" key="3">
    <source>
        <dbReference type="Proteomes" id="UP000193642"/>
    </source>
</evidence>
<evidence type="ECO:0000313" key="2">
    <source>
        <dbReference type="EMBL" id="ORY52889.1"/>
    </source>
</evidence>
<organism evidence="2 3">
    <name type="scientific">Rhizoclosmatium globosum</name>
    <dbReference type="NCBI Taxonomy" id="329046"/>
    <lineage>
        <taxon>Eukaryota</taxon>
        <taxon>Fungi</taxon>
        <taxon>Fungi incertae sedis</taxon>
        <taxon>Chytridiomycota</taxon>
        <taxon>Chytridiomycota incertae sedis</taxon>
        <taxon>Chytridiomycetes</taxon>
        <taxon>Chytridiales</taxon>
        <taxon>Chytriomycetaceae</taxon>
        <taxon>Rhizoclosmatium</taxon>
    </lineage>
</organism>
<protein>
    <submittedName>
        <fullName evidence="2">Uncharacterized protein</fullName>
    </submittedName>
</protein>
<comment type="caution">
    <text evidence="2">The sequence shown here is derived from an EMBL/GenBank/DDBJ whole genome shotgun (WGS) entry which is preliminary data.</text>
</comment>
<feature type="compositionally biased region" description="Polar residues" evidence="1">
    <location>
        <begin position="215"/>
        <end position="227"/>
    </location>
</feature>
<feature type="region of interest" description="Disordered" evidence="1">
    <location>
        <begin position="298"/>
        <end position="326"/>
    </location>
</feature>
<feature type="compositionally biased region" description="Polar residues" evidence="1">
    <location>
        <begin position="11"/>
        <end position="27"/>
    </location>
</feature>
<dbReference type="Proteomes" id="UP000193642">
    <property type="component" value="Unassembled WGS sequence"/>
</dbReference>
<gene>
    <name evidence="2" type="ORF">BCR33DRAFT_711308</name>
</gene>
<keyword evidence="3" id="KW-1185">Reference proteome</keyword>
<dbReference type="EMBL" id="MCGO01000002">
    <property type="protein sequence ID" value="ORY52889.1"/>
    <property type="molecule type" value="Genomic_DNA"/>
</dbReference>
<accession>A0A1Y2D0S9</accession>
<dbReference type="OrthoDB" id="2162085at2759"/>
<feature type="region of interest" description="Disordered" evidence="1">
    <location>
        <begin position="194"/>
        <end position="249"/>
    </location>
</feature>
<reference evidence="2 3" key="1">
    <citation type="submission" date="2016-07" db="EMBL/GenBank/DDBJ databases">
        <title>Pervasive Adenine N6-methylation of Active Genes in Fungi.</title>
        <authorList>
            <consortium name="DOE Joint Genome Institute"/>
            <person name="Mondo S.J."/>
            <person name="Dannebaum R.O."/>
            <person name="Kuo R.C."/>
            <person name="Labutti K."/>
            <person name="Haridas S."/>
            <person name="Kuo A."/>
            <person name="Salamov A."/>
            <person name="Ahrendt S.R."/>
            <person name="Lipzen A."/>
            <person name="Sullivan W."/>
            <person name="Andreopoulos W.B."/>
            <person name="Clum A."/>
            <person name="Lindquist E."/>
            <person name="Daum C."/>
            <person name="Ramamoorthy G.K."/>
            <person name="Gryganskyi A."/>
            <person name="Culley D."/>
            <person name="Magnuson J.K."/>
            <person name="James T.Y."/>
            <person name="O'Malley M.A."/>
            <person name="Stajich J.E."/>
            <person name="Spatafora J.W."/>
            <person name="Visel A."/>
            <person name="Grigoriev I.V."/>
        </authorList>
    </citation>
    <scope>NUCLEOTIDE SEQUENCE [LARGE SCALE GENOMIC DNA]</scope>
    <source>
        <strain evidence="2 3">JEL800</strain>
    </source>
</reference>
<proteinExistence type="predicted"/>
<evidence type="ECO:0000256" key="1">
    <source>
        <dbReference type="SAM" id="MobiDB-lite"/>
    </source>
</evidence>
<feature type="compositionally biased region" description="Low complexity" evidence="1">
    <location>
        <begin position="28"/>
        <end position="40"/>
    </location>
</feature>
<feature type="compositionally biased region" description="Polar residues" evidence="1">
    <location>
        <begin position="310"/>
        <end position="322"/>
    </location>
</feature>